<sequence length="179" mass="20274">MSFKSLDRLIQKWENQPELQQLHQFRLIIANWLDVVGAPVAKNSRPHSLNRDVLFVATSSSTWAQNLTFQRHRILTKLNPLLSAPLVEIRFSTAQWQNTIVSGKNKPVSLSSLKVTSDVSFSNLPEVKDPVTAFQQWAEVIQQRSQHLPLCPQCQCPTPTPEMERWGICALCSAKSSQL</sequence>
<organism evidence="1 2">
    <name type="scientific">Merismopedia glauca CCAP 1448/3</name>
    <dbReference type="NCBI Taxonomy" id="1296344"/>
    <lineage>
        <taxon>Bacteria</taxon>
        <taxon>Bacillati</taxon>
        <taxon>Cyanobacteriota</taxon>
        <taxon>Cyanophyceae</taxon>
        <taxon>Synechococcales</taxon>
        <taxon>Merismopediaceae</taxon>
        <taxon>Merismopedia</taxon>
    </lineage>
</organism>
<dbReference type="Pfam" id="PF05258">
    <property type="entry name" value="DciA"/>
    <property type="match status" value="1"/>
</dbReference>
<dbReference type="AlphaFoldDB" id="A0A2T1BWX8"/>
<comment type="caution">
    <text evidence="1">The sequence shown here is derived from an EMBL/GenBank/DDBJ whole genome shotgun (WGS) entry which is preliminary data.</text>
</comment>
<reference evidence="1 2" key="1">
    <citation type="submission" date="2018-02" db="EMBL/GenBank/DDBJ databases">
        <authorList>
            <person name="Cohen D.B."/>
            <person name="Kent A.D."/>
        </authorList>
    </citation>
    <scope>NUCLEOTIDE SEQUENCE [LARGE SCALE GENOMIC DNA]</scope>
    <source>
        <strain evidence="1 2">CCAP 1448/3</strain>
    </source>
</reference>
<name>A0A2T1BWX8_9CYAN</name>
<gene>
    <name evidence="1" type="ORF">C7B64_23590</name>
</gene>
<dbReference type="EMBL" id="PVWJ01000218">
    <property type="protein sequence ID" value="PSB00424.1"/>
    <property type="molecule type" value="Genomic_DNA"/>
</dbReference>
<evidence type="ECO:0000313" key="2">
    <source>
        <dbReference type="Proteomes" id="UP000238762"/>
    </source>
</evidence>
<dbReference type="InterPro" id="IPR007922">
    <property type="entry name" value="DciA-like"/>
</dbReference>
<dbReference type="PANTHER" id="PTHR36456:SF1">
    <property type="entry name" value="UPF0232 PROTEIN SCO3875"/>
    <property type="match status" value="1"/>
</dbReference>
<accession>A0A2T1BWX8</accession>
<dbReference type="RefSeq" id="WP_106292004.1">
    <property type="nucleotide sequence ID" value="NZ_CAWNTC010000036.1"/>
</dbReference>
<dbReference type="OrthoDB" id="511752at2"/>
<dbReference type="Proteomes" id="UP000238762">
    <property type="component" value="Unassembled WGS sequence"/>
</dbReference>
<evidence type="ECO:0000313" key="1">
    <source>
        <dbReference type="EMBL" id="PSB00424.1"/>
    </source>
</evidence>
<dbReference type="PANTHER" id="PTHR36456">
    <property type="entry name" value="UPF0232 PROTEIN SCO3875"/>
    <property type="match status" value="1"/>
</dbReference>
<proteinExistence type="predicted"/>
<protein>
    <submittedName>
        <fullName evidence="1">DUF721 domain-containing protein</fullName>
    </submittedName>
</protein>
<keyword evidence="2" id="KW-1185">Reference proteome</keyword>
<reference evidence="1 2" key="2">
    <citation type="submission" date="2018-03" db="EMBL/GenBank/DDBJ databases">
        <title>The ancient ancestry and fast evolution of plastids.</title>
        <authorList>
            <person name="Moore K.R."/>
            <person name="Magnabosco C."/>
            <person name="Momper L."/>
            <person name="Gold D.A."/>
            <person name="Bosak T."/>
            <person name="Fournier G.P."/>
        </authorList>
    </citation>
    <scope>NUCLEOTIDE SEQUENCE [LARGE SCALE GENOMIC DNA]</scope>
    <source>
        <strain evidence="1 2">CCAP 1448/3</strain>
    </source>
</reference>